<dbReference type="EMBL" id="ACGR01000044">
    <property type="protein sequence ID" value="EEJ59076.1"/>
    <property type="molecule type" value="Genomic_DNA"/>
</dbReference>
<name>C2E7N4_LACJH</name>
<dbReference type="AlphaFoldDB" id="C2E7N4"/>
<sequence length="41" mass="4850">MVKKTVPKKLTFMSIYFLGINGVIGSGDFYFRNLFIKIWIY</sequence>
<organism evidence="2 3">
    <name type="scientific">Lactobacillus johnsonii ATCC 33200</name>
    <dbReference type="NCBI Taxonomy" id="525330"/>
    <lineage>
        <taxon>Bacteria</taxon>
        <taxon>Bacillati</taxon>
        <taxon>Bacillota</taxon>
        <taxon>Bacilli</taxon>
        <taxon>Lactobacillales</taxon>
        <taxon>Lactobacillaceae</taxon>
        <taxon>Lactobacillus</taxon>
    </lineage>
</organism>
<gene>
    <name evidence="2" type="ORF">HMPREF0528_1758</name>
</gene>
<reference evidence="2 3" key="1">
    <citation type="submission" date="2009-01" db="EMBL/GenBank/DDBJ databases">
        <authorList>
            <person name="Qin X."/>
            <person name="Bachman B."/>
            <person name="Battles P."/>
            <person name="Bell A."/>
            <person name="Bess C."/>
            <person name="Bickham C."/>
            <person name="Chaboub L."/>
            <person name="Chen D."/>
            <person name="Coyle M."/>
            <person name="Deiros D.R."/>
            <person name="Dinh H."/>
            <person name="Forbes L."/>
            <person name="Fowler G."/>
            <person name="Francisco L."/>
            <person name="Fu Q."/>
            <person name="Gubbala S."/>
            <person name="Hale W."/>
            <person name="Han Y."/>
            <person name="Hemphill L."/>
            <person name="Highlander S.K."/>
            <person name="Hirani K."/>
            <person name="Hogues M."/>
            <person name="Jackson L."/>
            <person name="Jakkamsetti A."/>
            <person name="Javaid M."/>
            <person name="Jiang H."/>
            <person name="Korchina V."/>
            <person name="Kovar C."/>
            <person name="Lara F."/>
            <person name="Lee S."/>
            <person name="Mata R."/>
            <person name="Mathew T."/>
            <person name="Moen C."/>
            <person name="Morales K."/>
            <person name="Munidasa M."/>
            <person name="Nazareth L."/>
            <person name="Ngo R."/>
            <person name="Nguyen L."/>
            <person name="Okwuonu G."/>
            <person name="Ongeri F."/>
            <person name="Patil S."/>
            <person name="Petrosino J."/>
            <person name="Pham C."/>
            <person name="Pham P."/>
            <person name="Pu L.-L."/>
            <person name="Puazo M."/>
            <person name="Raj R."/>
            <person name="Reid J."/>
            <person name="Rouhana J."/>
            <person name="Saada N."/>
            <person name="Shang Y."/>
            <person name="Simmons D."/>
            <person name="Thornton R."/>
            <person name="Warren J."/>
            <person name="Weissenberger G."/>
            <person name="Zhang J."/>
            <person name="Zhang L."/>
            <person name="Zhou C."/>
            <person name="Zhu D."/>
            <person name="Muzny D."/>
            <person name="Worley K."/>
            <person name="Gibbs R."/>
        </authorList>
    </citation>
    <scope>NUCLEOTIDE SEQUENCE [LARGE SCALE GENOMIC DNA]</scope>
    <source>
        <strain evidence="2 3">ATCC 33200</strain>
    </source>
</reference>
<keyword evidence="1" id="KW-0812">Transmembrane</keyword>
<keyword evidence="1" id="KW-0472">Membrane</keyword>
<accession>C2E7N4</accession>
<protein>
    <submittedName>
        <fullName evidence="2">Uncharacterized protein</fullName>
    </submittedName>
</protein>
<dbReference type="Proteomes" id="UP000003491">
    <property type="component" value="Unassembled WGS sequence"/>
</dbReference>
<keyword evidence="1" id="KW-1133">Transmembrane helix</keyword>
<evidence type="ECO:0000313" key="2">
    <source>
        <dbReference type="EMBL" id="EEJ59076.1"/>
    </source>
</evidence>
<comment type="caution">
    <text evidence="2">The sequence shown here is derived from an EMBL/GenBank/DDBJ whole genome shotgun (WGS) entry which is preliminary data.</text>
</comment>
<proteinExistence type="predicted"/>
<evidence type="ECO:0000313" key="3">
    <source>
        <dbReference type="Proteomes" id="UP000003491"/>
    </source>
</evidence>
<evidence type="ECO:0000256" key="1">
    <source>
        <dbReference type="SAM" id="Phobius"/>
    </source>
</evidence>
<feature type="transmembrane region" description="Helical" evidence="1">
    <location>
        <begin position="12"/>
        <end position="31"/>
    </location>
</feature>
<dbReference type="HOGENOM" id="CLU_3271878_0_0_9"/>